<dbReference type="Proteomes" id="UP001582793">
    <property type="component" value="Unassembled WGS sequence"/>
</dbReference>
<keyword evidence="2" id="KW-1185">Reference proteome</keyword>
<sequence length="315" mass="33771">MTGQRQELTAAGRRVHRLLAAPTVAGHVALAFSRPSRQVAVKAWIVAMRRTFGRDTTHGRAEKYVREVLHSPGRSFPPFRARRRPGPDTPSRLVVAALENGAPALSAWSALGGDQGWAVTLLTGLAQTRFAAGAGLTELVRAAELRVDRERRIAGHGSRLTPVPGARPGAPRTVLGQDLRAGAMFDPARPGDLPKEPSAEAAVAFWRTAALAALDRRFAPDPPAEAVAVFARRVAVLATDPRLDEATTLAVVRAALEARPETPAGLSPDLVHQAMAVVFVQAAEDLAWYEREIDDLLCGVEREVAGQGFRLLPMP</sequence>
<accession>A0ABV5CLS3</accession>
<proteinExistence type="predicted"/>
<comment type="caution">
    <text evidence="1">The sequence shown here is derived from an EMBL/GenBank/DDBJ whole genome shotgun (WGS) entry which is preliminary data.</text>
</comment>
<dbReference type="EMBL" id="JBCGDC010000012">
    <property type="protein sequence ID" value="MFB6392719.1"/>
    <property type="molecule type" value="Genomic_DNA"/>
</dbReference>
<evidence type="ECO:0000313" key="2">
    <source>
        <dbReference type="Proteomes" id="UP001582793"/>
    </source>
</evidence>
<reference evidence="1 2" key="1">
    <citation type="submission" date="2024-04" db="EMBL/GenBank/DDBJ databases">
        <title>Polymorphospora sp. isolated from Baiyangdian Lake in Xiong'an New Area.</title>
        <authorList>
            <person name="Zhang X."/>
            <person name="Liu J."/>
        </authorList>
    </citation>
    <scope>NUCLEOTIDE SEQUENCE [LARGE SCALE GENOMIC DNA]</scope>
    <source>
        <strain evidence="1 2">2-325</strain>
    </source>
</reference>
<protein>
    <submittedName>
        <fullName evidence="1">Uncharacterized protein</fullName>
    </submittedName>
</protein>
<gene>
    <name evidence="1" type="ORF">AAFH96_06305</name>
</gene>
<dbReference type="RefSeq" id="WP_364217584.1">
    <property type="nucleotide sequence ID" value="NZ_JBCGDC010000012.1"/>
</dbReference>
<organism evidence="1 2">
    <name type="scientific">Polymorphospora lycopeni</name>
    <dbReference type="NCBI Taxonomy" id="3140240"/>
    <lineage>
        <taxon>Bacteria</taxon>
        <taxon>Bacillati</taxon>
        <taxon>Actinomycetota</taxon>
        <taxon>Actinomycetes</taxon>
        <taxon>Micromonosporales</taxon>
        <taxon>Micromonosporaceae</taxon>
        <taxon>Polymorphospora</taxon>
    </lineage>
</organism>
<name>A0ABV5CLS3_9ACTN</name>
<evidence type="ECO:0000313" key="1">
    <source>
        <dbReference type="EMBL" id="MFB6392719.1"/>
    </source>
</evidence>